<feature type="compositionally biased region" description="Polar residues" evidence="1">
    <location>
        <begin position="69"/>
        <end position="78"/>
    </location>
</feature>
<dbReference type="CDD" id="cd00303">
    <property type="entry name" value="retropepsin_like"/>
    <property type="match status" value="1"/>
</dbReference>
<keyword evidence="3" id="KW-1185">Reference proteome</keyword>
<dbReference type="EMBL" id="JAMSHJ010000001">
    <property type="protein sequence ID" value="KAI5445193.1"/>
    <property type="molecule type" value="Genomic_DNA"/>
</dbReference>
<reference evidence="2 3" key="1">
    <citation type="journal article" date="2022" name="Nat. Genet.">
        <title>Improved pea reference genome and pan-genome highlight genomic features and evolutionary characteristics.</title>
        <authorList>
            <person name="Yang T."/>
            <person name="Liu R."/>
            <person name="Luo Y."/>
            <person name="Hu S."/>
            <person name="Wang D."/>
            <person name="Wang C."/>
            <person name="Pandey M.K."/>
            <person name="Ge S."/>
            <person name="Xu Q."/>
            <person name="Li N."/>
            <person name="Li G."/>
            <person name="Huang Y."/>
            <person name="Saxena R.K."/>
            <person name="Ji Y."/>
            <person name="Li M."/>
            <person name="Yan X."/>
            <person name="He Y."/>
            <person name="Liu Y."/>
            <person name="Wang X."/>
            <person name="Xiang C."/>
            <person name="Varshney R.K."/>
            <person name="Ding H."/>
            <person name="Gao S."/>
            <person name="Zong X."/>
        </authorList>
    </citation>
    <scope>NUCLEOTIDE SEQUENCE [LARGE SCALE GENOMIC DNA]</scope>
    <source>
        <strain evidence="2 3">cv. Zhongwan 6</strain>
    </source>
</reference>
<dbReference type="InterPro" id="IPR021109">
    <property type="entry name" value="Peptidase_aspartic_dom_sf"/>
</dbReference>
<organism evidence="2 3">
    <name type="scientific">Pisum sativum</name>
    <name type="common">Garden pea</name>
    <name type="synonym">Lathyrus oleraceus</name>
    <dbReference type="NCBI Taxonomy" id="3888"/>
    <lineage>
        <taxon>Eukaryota</taxon>
        <taxon>Viridiplantae</taxon>
        <taxon>Streptophyta</taxon>
        <taxon>Embryophyta</taxon>
        <taxon>Tracheophyta</taxon>
        <taxon>Spermatophyta</taxon>
        <taxon>Magnoliopsida</taxon>
        <taxon>eudicotyledons</taxon>
        <taxon>Gunneridae</taxon>
        <taxon>Pentapetalae</taxon>
        <taxon>rosids</taxon>
        <taxon>fabids</taxon>
        <taxon>Fabales</taxon>
        <taxon>Fabaceae</taxon>
        <taxon>Papilionoideae</taxon>
        <taxon>50 kb inversion clade</taxon>
        <taxon>NPAAA clade</taxon>
        <taxon>Hologalegina</taxon>
        <taxon>IRL clade</taxon>
        <taxon>Fabeae</taxon>
        <taxon>Lathyrus</taxon>
    </lineage>
</organism>
<name>A0A9D5BK69_PEA</name>
<dbReference type="PANTHER" id="PTHR32108">
    <property type="entry name" value="DNA-DIRECTED RNA POLYMERASE SUBUNIT ALPHA"/>
    <property type="match status" value="1"/>
</dbReference>
<protein>
    <submittedName>
        <fullName evidence="2">Uncharacterized protein</fullName>
    </submittedName>
</protein>
<comment type="caution">
    <text evidence="2">The sequence shown here is derived from an EMBL/GenBank/DDBJ whole genome shotgun (WGS) entry which is preliminary data.</text>
</comment>
<accession>A0A9D5BK69</accession>
<feature type="region of interest" description="Disordered" evidence="1">
    <location>
        <begin position="65"/>
        <end position="100"/>
    </location>
</feature>
<dbReference type="InterPro" id="IPR001969">
    <property type="entry name" value="Aspartic_peptidase_AS"/>
</dbReference>
<dbReference type="Gene3D" id="2.40.70.10">
    <property type="entry name" value="Acid Proteases"/>
    <property type="match status" value="1"/>
</dbReference>
<evidence type="ECO:0000313" key="3">
    <source>
        <dbReference type="Proteomes" id="UP001058974"/>
    </source>
</evidence>
<dbReference type="PROSITE" id="PS00141">
    <property type="entry name" value="ASP_PROTEASE"/>
    <property type="match status" value="1"/>
</dbReference>
<dbReference type="Proteomes" id="UP001058974">
    <property type="component" value="Chromosome 1"/>
</dbReference>
<evidence type="ECO:0000256" key="1">
    <source>
        <dbReference type="SAM" id="MobiDB-lite"/>
    </source>
</evidence>
<dbReference type="PANTHER" id="PTHR32108:SF9">
    <property type="entry name" value="REVERSE TRANSCRIPTASE RNASE H-LIKE DOMAIN-CONTAINING PROTEIN"/>
    <property type="match status" value="1"/>
</dbReference>
<dbReference type="GO" id="GO:0004190">
    <property type="term" value="F:aspartic-type endopeptidase activity"/>
    <property type="evidence" value="ECO:0007669"/>
    <property type="project" value="InterPro"/>
</dbReference>
<evidence type="ECO:0000313" key="2">
    <source>
        <dbReference type="EMBL" id="KAI5445193.1"/>
    </source>
</evidence>
<sequence>MILISLESWGDVHHPCAIGFHSRSLYEEKFEMEVYGVQTELDQFMKLNAQLNFLSHEDFRGSKLGSYSPVGNSTSSPNPELVVDRPSTTVRTPVPAGQNGMMKEECDEMLRLIKRSEYNVVDQLLQMPSKISVLSLFMNSEPHREALQKVLDMAYVDHNVAIEQFDSIIANITACNNLSFCDVDLPEEGKDHNLELHISMSCKDDALSNVLVDTGSSLNMLPKSTLTKLSYQGPPMRQSGVVVKAFDGSRKTVIGEVELPIKIGPSDFQVMDIHPSYSCLLGIPWIHEADAVTSTLHQKLKFVKNKKLVVVGGEKALLVSHMSSFSYIDVEDEVGTQFQALSIAEPSKKGTSSFASYNVAKLAIEHGATTGLGQMIKLEDNKSRAGIGYSSGTFNKHGLFQSGGFIHTVEDQEVAAVVEDDAEEDSGNFVIPGRVCNNWIVVDVPIVVHKSTLIKPIEHNDPTPSPNFEFPVFEAEEDDVEEIPYEITHLLEHEEKIIQPHLENLETVNLGSEDCIREVKIGPLLEESVKKGLIELLREYVDVFAWSYEDMPGLDTDIVQHFLPLKPECVPVK</sequence>
<proteinExistence type="predicted"/>
<gene>
    <name evidence="2" type="ORF">KIW84_013447</name>
</gene>
<dbReference type="AlphaFoldDB" id="A0A9D5BK69"/>
<dbReference type="GO" id="GO:0006508">
    <property type="term" value="P:proteolysis"/>
    <property type="evidence" value="ECO:0007669"/>
    <property type="project" value="InterPro"/>
</dbReference>
<dbReference type="Gramene" id="Psat01G0344700-T1">
    <property type="protein sequence ID" value="KAI5445193.1"/>
    <property type="gene ID" value="KIW84_013447"/>
</dbReference>